<dbReference type="Gene3D" id="3.40.640.10">
    <property type="entry name" value="Type I PLP-dependent aspartate aminotransferase-like (Major domain)"/>
    <property type="match status" value="1"/>
</dbReference>
<dbReference type="PANTHER" id="PTHR30244">
    <property type="entry name" value="TRANSAMINASE"/>
    <property type="match status" value="1"/>
</dbReference>
<evidence type="ECO:0000256" key="2">
    <source>
        <dbReference type="RuleBase" id="RU004508"/>
    </source>
</evidence>
<comment type="similarity">
    <text evidence="1 2">Belongs to the DegT/DnrJ/EryC1 family.</text>
</comment>
<name>A0ABN7MIH6_9BACT</name>
<dbReference type="InterPro" id="IPR015424">
    <property type="entry name" value="PyrdxlP-dep_Trfase"/>
</dbReference>
<evidence type="ECO:0000313" key="3">
    <source>
        <dbReference type="EMBL" id="CAE6804530.1"/>
    </source>
</evidence>
<dbReference type="InterPro" id="IPR000653">
    <property type="entry name" value="DegT/StrS_aminotransferase"/>
</dbReference>
<keyword evidence="2" id="KW-0663">Pyridoxal phosphate</keyword>
<keyword evidence="3" id="KW-0808">Transferase</keyword>
<protein>
    <submittedName>
        <fullName evidence="3">Aminotransferase DegT</fullName>
    </submittedName>
</protein>
<gene>
    <name evidence="3" type="ORF">NSPZN2_90026</name>
</gene>
<dbReference type="InterPro" id="IPR015421">
    <property type="entry name" value="PyrdxlP-dep_Trfase_major"/>
</dbReference>
<dbReference type="RefSeq" id="WP_213044358.1">
    <property type="nucleotide sequence ID" value="NZ_CAJNBJ010000022.1"/>
</dbReference>
<dbReference type="PIRSF" id="PIRSF000390">
    <property type="entry name" value="PLP_StrS"/>
    <property type="match status" value="1"/>
</dbReference>
<dbReference type="SUPFAM" id="SSF53383">
    <property type="entry name" value="PLP-dependent transferases"/>
    <property type="match status" value="1"/>
</dbReference>
<keyword evidence="4" id="KW-1185">Reference proteome</keyword>
<dbReference type="PANTHER" id="PTHR30244:SF34">
    <property type="entry name" value="DTDP-4-AMINO-4,6-DIDEOXYGALACTOSE TRANSAMINASE"/>
    <property type="match status" value="1"/>
</dbReference>
<reference evidence="3 4" key="1">
    <citation type="submission" date="2021-02" db="EMBL/GenBank/DDBJ databases">
        <authorList>
            <person name="Han P."/>
        </authorList>
    </citation>
    <scope>NUCLEOTIDE SEQUENCE [LARGE SCALE GENOMIC DNA]</scope>
    <source>
        <strain evidence="3">Candidatus Nitrospira sp. ZN2</strain>
    </source>
</reference>
<dbReference type="InterPro" id="IPR015422">
    <property type="entry name" value="PyrdxlP-dep_Trfase_small"/>
</dbReference>
<evidence type="ECO:0000256" key="1">
    <source>
        <dbReference type="ARBA" id="ARBA00037999"/>
    </source>
</evidence>
<dbReference type="Proteomes" id="UP000675880">
    <property type="component" value="Unassembled WGS sequence"/>
</dbReference>
<dbReference type="GO" id="GO:0008483">
    <property type="term" value="F:transaminase activity"/>
    <property type="evidence" value="ECO:0007669"/>
    <property type="project" value="UniProtKB-KW"/>
</dbReference>
<evidence type="ECO:0000313" key="4">
    <source>
        <dbReference type="Proteomes" id="UP000675880"/>
    </source>
</evidence>
<dbReference type="Gene3D" id="3.90.1150.10">
    <property type="entry name" value="Aspartate Aminotransferase, domain 1"/>
    <property type="match status" value="1"/>
</dbReference>
<comment type="caution">
    <text evidence="3">The sequence shown here is derived from an EMBL/GenBank/DDBJ whole genome shotgun (WGS) entry which is preliminary data.</text>
</comment>
<organism evidence="3 4">
    <name type="scientific">Nitrospira defluvii</name>
    <dbReference type="NCBI Taxonomy" id="330214"/>
    <lineage>
        <taxon>Bacteria</taxon>
        <taxon>Pseudomonadati</taxon>
        <taxon>Nitrospirota</taxon>
        <taxon>Nitrospiria</taxon>
        <taxon>Nitrospirales</taxon>
        <taxon>Nitrospiraceae</taxon>
        <taxon>Nitrospira</taxon>
    </lineage>
</organism>
<accession>A0ABN7MIH6</accession>
<dbReference type="EMBL" id="CAJNBJ010000022">
    <property type="protein sequence ID" value="CAE6804530.1"/>
    <property type="molecule type" value="Genomic_DNA"/>
</dbReference>
<proteinExistence type="inferred from homology"/>
<dbReference type="Pfam" id="PF01041">
    <property type="entry name" value="DegT_DnrJ_EryC1"/>
    <property type="match status" value="2"/>
</dbReference>
<keyword evidence="3" id="KW-0032">Aminotransferase</keyword>
<sequence length="423" mass="45859">MKAQRTLPPTAAPIEWRDLLQGLVGLVRPSAALDTLNADFRRHFGVKHVWFVSSGKTALTIILRALHSLSGRRTVVTPGYTCFSVPSAVVRAGLSVRLCDVDPHTFNPDFCQLAEIAGEDALCVLATHLLGIGVDVPRVVELCRPRGVFVVEDVAQAFGGSFEERPCGAIGDVGFLSFGRGKNITCGSGGAILTNDDRIGEALAREYTGLPDMSIADMLRNWLEVALTQVLIDPSRYWIPAGLPFLGLGETKFYADFPMARMDAVRAGLLGRWKERLSRSTTSRVAHSAQMRRLLGDAPGHTIQPSEGGRSVYLRFPLLMRSRQDKDALCRISREQGLGVSAMYPTAISQVAELSELLSAEPVPHSVTIAERLVTLPTHELVSDEDLKRICSIVTGVLRDQMIGDRAVTGGSRLCGSGLTKSN</sequence>